<keyword evidence="2" id="KW-1185">Reference proteome</keyword>
<reference evidence="1" key="1">
    <citation type="submission" date="2023-07" db="EMBL/GenBank/DDBJ databases">
        <title>draft genome sequence of fig (Ficus carica).</title>
        <authorList>
            <person name="Takahashi T."/>
            <person name="Nishimura K."/>
        </authorList>
    </citation>
    <scope>NUCLEOTIDE SEQUENCE</scope>
</reference>
<evidence type="ECO:0000313" key="2">
    <source>
        <dbReference type="Proteomes" id="UP001187192"/>
    </source>
</evidence>
<dbReference type="EMBL" id="BTGU01000004">
    <property type="protein sequence ID" value="GMN33791.1"/>
    <property type="molecule type" value="Genomic_DNA"/>
</dbReference>
<organism evidence="1 2">
    <name type="scientific">Ficus carica</name>
    <name type="common">Common fig</name>
    <dbReference type="NCBI Taxonomy" id="3494"/>
    <lineage>
        <taxon>Eukaryota</taxon>
        <taxon>Viridiplantae</taxon>
        <taxon>Streptophyta</taxon>
        <taxon>Embryophyta</taxon>
        <taxon>Tracheophyta</taxon>
        <taxon>Spermatophyta</taxon>
        <taxon>Magnoliopsida</taxon>
        <taxon>eudicotyledons</taxon>
        <taxon>Gunneridae</taxon>
        <taxon>Pentapetalae</taxon>
        <taxon>rosids</taxon>
        <taxon>fabids</taxon>
        <taxon>Rosales</taxon>
        <taxon>Moraceae</taxon>
        <taxon>Ficeae</taxon>
        <taxon>Ficus</taxon>
    </lineage>
</organism>
<protein>
    <submittedName>
        <fullName evidence="1">Uncharacterized protein</fullName>
    </submittedName>
</protein>
<accession>A0AA88CX17</accession>
<dbReference type="Proteomes" id="UP001187192">
    <property type="component" value="Unassembled WGS sequence"/>
</dbReference>
<comment type="caution">
    <text evidence="1">The sequence shown here is derived from an EMBL/GenBank/DDBJ whole genome shotgun (WGS) entry which is preliminary data.</text>
</comment>
<gene>
    <name evidence="1" type="ORF">TIFTF001_004339</name>
</gene>
<dbReference type="AlphaFoldDB" id="A0AA88CX17"/>
<name>A0AA88CX17_FICCA</name>
<sequence>MPPAILFHRPVACLRLRPFRDFSVYELLGLCLGGEKIWTRRGFRWRRSGREREIGIGRVLKSRAMLVVGHRLDVNGSHVSEYRASPHDFSPSLWTIFALCSSKYTRDVPEQAFCQD</sequence>
<evidence type="ECO:0000313" key="1">
    <source>
        <dbReference type="EMBL" id="GMN33791.1"/>
    </source>
</evidence>
<proteinExistence type="predicted"/>